<gene>
    <name evidence="5" type="ORF">DR999_PMT18127</name>
</gene>
<keyword evidence="3" id="KW-0393">Immunoglobulin domain</keyword>
<dbReference type="Gene3D" id="2.60.40.10">
    <property type="entry name" value="Immunoglobulins"/>
    <property type="match status" value="1"/>
</dbReference>
<dbReference type="Proteomes" id="UP000297703">
    <property type="component" value="Unassembled WGS sequence"/>
</dbReference>
<dbReference type="EMBL" id="QXTE01000304">
    <property type="protein sequence ID" value="TFJ99799.1"/>
    <property type="molecule type" value="Genomic_DNA"/>
</dbReference>
<dbReference type="GO" id="GO:0016020">
    <property type="term" value="C:membrane"/>
    <property type="evidence" value="ECO:0007669"/>
    <property type="project" value="UniProtKB-SubCell"/>
</dbReference>
<dbReference type="InterPro" id="IPR036179">
    <property type="entry name" value="Ig-like_dom_sf"/>
</dbReference>
<evidence type="ECO:0000313" key="6">
    <source>
        <dbReference type="Proteomes" id="UP000297703"/>
    </source>
</evidence>
<evidence type="ECO:0000256" key="3">
    <source>
        <dbReference type="ARBA" id="ARBA00023319"/>
    </source>
</evidence>
<comment type="subcellular location">
    <subcellularLocation>
        <location evidence="1">Membrane</location>
    </subcellularLocation>
</comment>
<dbReference type="STRING" id="55544.A0A4D9DXT6"/>
<name>A0A4D9DXT6_9SAUR</name>
<keyword evidence="2" id="KW-0472">Membrane</keyword>
<protein>
    <submittedName>
        <fullName evidence="5">Galactosylceramide sulfotransferase-like</fullName>
    </submittedName>
</protein>
<feature type="compositionally biased region" description="Basic and acidic residues" evidence="4">
    <location>
        <begin position="1"/>
        <end position="20"/>
    </location>
</feature>
<reference evidence="5 6" key="1">
    <citation type="submission" date="2019-04" db="EMBL/GenBank/DDBJ databases">
        <title>Draft genome of the big-headed turtle Platysternon megacephalum.</title>
        <authorList>
            <person name="Gong S."/>
        </authorList>
    </citation>
    <scope>NUCLEOTIDE SEQUENCE [LARGE SCALE GENOMIC DNA]</scope>
    <source>
        <strain evidence="5">DO16091913</strain>
        <tissue evidence="5">Muscle</tissue>
    </source>
</reference>
<dbReference type="GO" id="GO:0016740">
    <property type="term" value="F:transferase activity"/>
    <property type="evidence" value="ECO:0007669"/>
    <property type="project" value="UniProtKB-KW"/>
</dbReference>
<organism evidence="5 6">
    <name type="scientific">Platysternon megacephalum</name>
    <name type="common">big-headed turtle</name>
    <dbReference type="NCBI Taxonomy" id="55544"/>
    <lineage>
        <taxon>Eukaryota</taxon>
        <taxon>Metazoa</taxon>
        <taxon>Chordata</taxon>
        <taxon>Craniata</taxon>
        <taxon>Vertebrata</taxon>
        <taxon>Euteleostomi</taxon>
        <taxon>Archelosauria</taxon>
        <taxon>Testudinata</taxon>
        <taxon>Testudines</taxon>
        <taxon>Cryptodira</taxon>
        <taxon>Durocryptodira</taxon>
        <taxon>Testudinoidea</taxon>
        <taxon>Platysternidae</taxon>
        <taxon>Platysternon</taxon>
    </lineage>
</organism>
<dbReference type="AlphaFoldDB" id="A0A4D9DXT6"/>
<reference evidence="5 6" key="2">
    <citation type="submission" date="2019-04" db="EMBL/GenBank/DDBJ databases">
        <title>The genome sequence of big-headed turtle.</title>
        <authorList>
            <person name="Gong S."/>
        </authorList>
    </citation>
    <scope>NUCLEOTIDE SEQUENCE [LARGE SCALE GENOMIC DNA]</scope>
    <source>
        <strain evidence="5">DO16091913</strain>
        <tissue evidence="5">Muscle</tissue>
    </source>
</reference>
<comment type="caution">
    <text evidence="5">The sequence shown here is derived from an EMBL/GenBank/DDBJ whole genome shotgun (WGS) entry which is preliminary data.</text>
</comment>
<evidence type="ECO:0000256" key="2">
    <source>
        <dbReference type="ARBA" id="ARBA00023136"/>
    </source>
</evidence>
<keyword evidence="6" id="KW-1185">Reference proteome</keyword>
<feature type="region of interest" description="Disordered" evidence="4">
    <location>
        <begin position="114"/>
        <end position="142"/>
    </location>
</feature>
<feature type="region of interest" description="Disordered" evidence="4">
    <location>
        <begin position="1"/>
        <end position="32"/>
    </location>
</feature>
<sequence>MGWDGRLKFRDPKGSSKESVDTSGSCSRPSAARWSRSLWGVIAAKSPVTPQFGGDVTLSCLFPSQPGMDLQRLTVTWQKEQVRAEALVVHSHRYGKDQLAGQDEVYSNRTRLDPEGLARGNVPDAEGRPHAGRGRLSLPCSF</sequence>
<accession>A0A4D9DXT6</accession>
<dbReference type="PANTHER" id="PTHR24100">
    <property type="entry name" value="BUTYROPHILIN"/>
    <property type="match status" value="1"/>
</dbReference>
<keyword evidence="5" id="KW-0808">Transferase</keyword>
<dbReference type="InterPro" id="IPR050504">
    <property type="entry name" value="IgSF_BTN/MOG"/>
</dbReference>
<dbReference type="SUPFAM" id="SSF48726">
    <property type="entry name" value="Immunoglobulin"/>
    <property type="match status" value="1"/>
</dbReference>
<dbReference type="OrthoDB" id="9983389at2759"/>
<evidence type="ECO:0000256" key="1">
    <source>
        <dbReference type="ARBA" id="ARBA00004370"/>
    </source>
</evidence>
<proteinExistence type="predicted"/>
<dbReference type="InterPro" id="IPR013783">
    <property type="entry name" value="Ig-like_fold"/>
</dbReference>
<evidence type="ECO:0000313" key="5">
    <source>
        <dbReference type="EMBL" id="TFJ99799.1"/>
    </source>
</evidence>
<evidence type="ECO:0000256" key="4">
    <source>
        <dbReference type="SAM" id="MobiDB-lite"/>
    </source>
</evidence>